<gene>
    <name evidence="1" type="ORF">MCHLO_07483</name>
</gene>
<evidence type="ECO:0000313" key="1">
    <source>
        <dbReference type="EMBL" id="GAT50214.1"/>
    </source>
</evidence>
<evidence type="ECO:0000313" key="2">
    <source>
        <dbReference type="Proteomes" id="UP000815677"/>
    </source>
</evidence>
<reference evidence="1" key="1">
    <citation type="submission" date="2014-09" db="EMBL/GenBank/DDBJ databases">
        <title>Genome sequence of the luminous mushroom Mycena chlorophos for searching fungal bioluminescence genes.</title>
        <authorList>
            <person name="Tanaka Y."/>
            <person name="Kasuga D."/>
            <person name="Oba Y."/>
            <person name="Hase S."/>
            <person name="Sato K."/>
            <person name="Oba Y."/>
            <person name="Sakakibara Y."/>
        </authorList>
    </citation>
    <scope>NUCLEOTIDE SEQUENCE</scope>
</reference>
<dbReference type="EMBL" id="DF846343">
    <property type="protein sequence ID" value="GAT50214.1"/>
    <property type="molecule type" value="Genomic_DNA"/>
</dbReference>
<proteinExistence type="predicted"/>
<protein>
    <recommendedName>
        <fullName evidence="3">F-box domain-containing protein</fullName>
    </recommendedName>
</protein>
<accession>A0ABQ0LI36</accession>
<organism evidence="1 2">
    <name type="scientific">Mycena chlorophos</name>
    <name type="common">Agaric fungus</name>
    <name type="synonym">Agaricus chlorophos</name>
    <dbReference type="NCBI Taxonomy" id="658473"/>
    <lineage>
        <taxon>Eukaryota</taxon>
        <taxon>Fungi</taxon>
        <taxon>Dikarya</taxon>
        <taxon>Basidiomycota</taxon>
        <taxon>Agaricomycotina</taxon>
        <taxon>Agaricomycetes</taxon>
        <taxon>Agaricomycetidae</taxon>
        <taxon>Agaricales</taxon>
        <taxon>Marasmiineae</taxon>
        <taxon>Mycenaceae</taxon>
        <taxon>Mycena</taxon>
    </lineage>
</organism>
<evidence type="ECO:0008006" key="3">
    <source>
        <dbReference type="Google" id="ProtNLM"/>
    </source>
</evidence>
<name>A0ABQ0LI36_MYCCL</name>
<sequence length="358" mass="39217">MDRCILPLELCDLIIHQLADTAALSASALVCRGWLPSARACRFRTLVLDRPGAAKRYWANVKRIRSFVRRLDIRCERSSWITWQDEHAYLLPLLAQLRNVEHVELTGVDLVWQPDPVRVALVALLWAPTTRSVVFRNGTVLPADFSALLGSATKSVQLLDVSIDVGDDQGVVCGLPETRAHLQSLRIAGNDLDYVVDGLAGHLRDIQTLSIRCSPDDLFMVEPLLLEAQTLQSLEVELSTDSTTVIAAARYDCVQRVLTVHLSTAPAADQDRVACLRAFERLGKLLPSADVMSLRVNIGAKWPGINVFIARMISALAPEDVELFVAGKVLPASVLMPKSKMAAQKLAMNTAQTLAVAA</sequence>
<dbReference type="Proteomes" id="UP000815677">
    <property type="component" value="Unassembled WGS sequence"/>
</dbReference>
<keyword evidence="2" id="KW-1185">Reference proteome</keyword>